<dbReference type="Pfam" id="PF00339">
    <property type="entry name" value="Arrestin_N"/>
    <property type="match status" value="1"/>
</dbReference>
<dbReference type="GeneID" id="106178683"/>
<dbReference type="Pfam" id="PF02752">
    <property type="entry name" value="Arrestin_C"/>
    <property type="match status" value="1"/>
</dbReference>
<dbReference type="PANTHER" id="PTHR11188:SF176">
    <property type="entry name" value="ARRESTIN DOMAIN-CONTAINING PROTEIN 1"/>
    <property type="match status" value="1"/>
</dbReference>
<evidence type="ECO:0000259" key="2">
    <source>
        <dbReference type="SMART" id="SM01017"/>
    </source>
</evidence>
<dbReference type="InterPro" id="IPR011022">
    <property type="entry name" value="Arrestin_C-like"/>
</dbReference>
<dbReference type="InterPro" id="IPR014752">
    <property type="entry name" value="Arrestin-like_C"/>
</dbReference>
<keyword evidence="3" id="KW-1185">Reference proteome</keyword>
<evidence type="ECO:0000313" key="3">
    <source>
        <dbReference type="Proteomes" id="UP000085678"/>
    </source>
</evidence>
<evidence type="ECO:0000256" key="1">
    <source>
        <dbReference type="ARBA" id="ARBA00005298"/>
    </source>
</evidence>
<comment type="similarity">
    <text evidence="1">Belongs to the arrestin family.</text>
</comment>
<dbReference type="Proteomes" id="UP000085678">
    <property type="component" value="Unplaced"/>
</dbReference>
<feature type="domain" description="Arrestin C-terminal-like" evidence="2">
    <location>
        <begin position="183"/>
        <end position="313"/>
    </location>
</feature>
<proteinExistence type="inferred from homology"/>
<accession>A0A1S3K471</accession>
<dbReference type="InterPro" id="IPR014756">
    <property type="entry name" value="Ig_E-set"/>
</dbReference>
<dbReference type="GO" id="GO:0005737">
    <property type="term" value="C:cytoplasm"/>
    <property type="evidence" value="ECO:0007669"/>
    <property type="project" value="TreeGrafter"/>
</dbReference>
<dbReference type="Gene3D" id="2.60.40.640">
    <property type="match status" value="2"/>
</dbReference>
<evidence type="ECO:0000313" key="4">
    <source>
        <dbReference type="RefSeq" id="XP_013417425.1"/>
    </source>
</evidence>
<protein>
    <submittedName>
        <fullName evidence="4">Arrestin domain-containing protein 3-like isoform X2</fullName>
    </submittedName>
</protein>
<dbReference type="SUPFAM" id="SSF81296">
    <property type="entry name" value="E set domains"/>
    <property type="match status" value="2"/>
</dbReference>
<organism evidence="3 4">
    <name type="scientific">Lingula anatina</name>
    <name type="common">Brachiopod</name>
    <name type="synonym">Lingula unguis</name>
    <dbReference type="NCBI Taxonomy" id="7574"/>
    <lineage>
        <taxon>Eukaryota</taxon>
        <taxon>Metazoa</taxon>
        <taxon>Spiralia</taxon>
        <taxon>Lophotrochozoa</taxon>
        <taxon>Brachiopoda</taxon>
        <taxon>Linguliformea</taxon>
        <taxon>Lingulata</taxon>
        <taxon>Lingulida</taxon>
        <taxon>Linguloidea</taxon>
        <taxon>Lingulidae</taxon>
        <taxon>Lingula</taxon>
    </lineage>
</organism>
<dbReference type="InterPro" id="IPR050357">
    <property type="entry name" value="Arrestin_domain-protein"/>
</dbReference>
<dbReference type="InterPro" id="IPR011021">
    <property type="entry name" value="Arrestin-like_N"/>
</dbReference>
<dbReference type="SMART" id="SM01017">
    <property type="entry name" value="Arrestin_C"/>
    <property type="match status" value="1"/>
</dbReference>
<dbReference type="OrthoDB" id="2333384at2759"/>
<sequence>MGLKVFAVLFDNPQAVYQAGATITGHVLLDIDEELKTRGVRIKFEGRAYVHWTETRTESYTDGSGNRRTRTYTVHYSSHQKYFETKVILYGHSQSNEAFYLPPGTKTYPFRFDLPPYLPTSFEGEFGNIRYIARATIDRPWWFDYHTKRGVNILSVKDLNTKPHLMTPMGVADSKTLCCLCCASGPIEAKMSLSRTGFVPGESIPFRIEITNKSNSDLTAVNVELNQHVSFYAEGSSRHSMRNVASMSLGSIAATKSEEFDNVWLRIPPVPPTETELCRIIQITYQLKLIVTPSGPSFSLKVPLSVTIGTIPLRMSSADYTYGTFQSSSKPTAPLLDQAAASAPPVEDYPNLAPPSYAECVFGKVNIRDDEDNEHTTGDVEFTPVYTYYANMKTNPS</sequence>
<reference evidence="4" key="1">
    <citation type="submission" date="2025-08" db="UniProtKB">
        <authorList>
            <consortium name="RefSeq"/>
        </authorList>
    </citation>
    <scope>IDENTIFICATION</scope>
    <source>
        <tissue evidence="4">Gonads</tissue>
    </source>
</reference>
<dbReference type="RefSeq" id="XP_013417425.1">
    <property type="nucleotide sequence ID" value="XM_013561971.1"/>
</dbReference>
<dbReference type="PANTHER" id="PTHR11188">
    <property type="entry name" value="ARRESTIN DOMAIN CONTAINING PROTEIN"/>
    <property type="match status" value="1"/>
</dbReference>
<gene>
    <name evidence="4" type="primary">LOC106178683</name>
</gene>
<dbReference type="GO" id="GO:0015031">
    <property type="term" value="P:protein transport"/>
    <property type="evidence" value="ECO:0007669"/>
    <property type="project" value="TreeGrafter"/>
</dbReference>
<name>A0A1S3K471_LINAN</name>
<dbReference type="AlphaFoldDB" id="A0A1S3K471"/>